<sequence length="530" mass="59573">MVDFKNQEVELIFDSLTVDYSSCCFVEVSIIVVVETSSAISLSHELDFFHGCLTCKATVRTCAYLTDISLWFVDVSSQLCYLIRDGCQLCLQPGVMELDPSTHLQAQMAVMMNEMTKLRSELSKSKAEEQSVEKPGMEEIKILAPSQQPHDAIPPYPVRQKKARVDEGLNRNEGGICHPELISESANIKGLRSPIVVVVETSSAISLSHELDFFHGCLTCKATVRTCAYLMDISLWFVDVSSQLCYLIRDGCQLCLQAAKAEIQFSPKSHQFANSVLGFLNHAAGKKKERRIGEDSAAFAYIKRHRWEMFSRPLIRLRTQIVQEFYGNFSTAPRDGVFVRGISVNCSTEAIRAIWKLPRVSTDYKDTLVALHPNQPLEQAVLDRLAKEGANWEKDDQDNPLGFSANALQTRDLNLWHHFIYCNLMSTSYTAKVTYEQALLLYAIVTDTPFDAALVIRDQLTRCITNPKVKSWYFPVMITMLCRRAGVTFLSTDTEISLQQPLRLSKLDQRPPGASSSGQAASLPRLWLDS</sequence>
<dbReference type="InterPro" id="IPR046796">
    <property type="entry name" value="Transposase_32_dom"/>
</dbReference>
<feature type="region of interest" description="Disordered" evidence="1">
    <location>
        <begin position="508"/>
        <end position="530"/>
    </location>
</feature>
<dbReference type="Proteomes" id="UP001161247">
    <property type="component" value="Chromosome 6"/>
</dbReference>
<accession>A0AAV1DMP2</accession>
<reference evidence="3" key="1">
    <citation type="submission" date="2023-03" db="EMBL/GenBank/DDBJ databases">
        <authorList>
            <person name="Julca I."/>
        </authorList>
    </citation>
    <scope>NUCLEOTIDE SEQUENCE</scope>
</reference>
<organism evidence="3 4">
    <name type="scientific">Oldenlandia corymbosa var. corymbosa</name>
    <dbReference type="NCBI Taxonomy" id="529605"/>
    <lineage>
        <taxon>Eukaryota</taxon>
        <taxon>Viridiplantae</taxon>
        <taxon>Streptophyta</taxon>
        <taxon>Embryophyta</taxon>
        <taxon>Tracheophyta</taxon>
        <taxon>Spermatophyta</taxon>
        <taxon>Magnoliopsida</taxon>
        <taxon>eudicotyledons</taxon>
        <taxon>Gunneridae</taxon>
        <taxon>Pentapetalae</taxon>
        <taxon>asterids</taxon>
        <taxon>lamiids</taxon>
        <taxon>Gentianales</taxon>
        <taxon>Rubiaceae</taxon>
        <taxon>Rubioideae</taxon>
        <taxon>Spermacoceae</taxon>
        <taxon>Hedyotis-Oldenlandia complex</taxon>
        <taxon>Oldenlandia</taxon>
    </lineage>
</organism>
<name>A0AAV1DMP2_OLDCO</name>
<evidence type="ECO:0000313" key="4">
    <source>
        <dbReference type="Proteomes" id="UP001161247"/>
    </source>
</evidence>
<evidence type="ECO:0000313" key="3">
    <source>
        <dbReference type="EMBL" id="CAI9108949.1"/>
    </source>
</evidence>
<protein>
    <submittedName>
        <fullName evidence="3">OLC1v1008663C1</fullName>
    </submittedName>
</protein>
<evidence type="ECO:0000259" key="2">
    <source>
        <dbReference type="Pfam" id="PF20167"/>
    </source>
</evidence>
<evidence type="ECO:0000256" key="1">
    <source>
        <dbReference type="SAM" id="MobiDB-lite"/>
    </source>
</evidence>
<dbReference type="EMBL" id="OX459123">
    <property type="protein sequence ID" value="CAI9108949.1"/>
    <property type="molecule type" value="Genomic_DNA"/>
</dbReference>
<dbReference type="AlphaFoldDB" id="A0AAV1DMP2"/>
<feature type="domain" description="Putative plant transposon protein" evidence="2">
    <location>
        <begin position="303"/>
        <end position="487"/>
    </location>
</feature>
<proteinExistence type="predicted"/>
<dbReference type="Pfam" id="PF20167">
    <property type="entry name" value="Transposase_32"/>
    <property type="match status" value="1"/>
</dbReference>
<feature type="compositionally biased region" description="Low complexity" evidence="1">
    <location>
        <begin position="513"/>
        <end position="522"/>
    </location>
</feature>
<gene>
    <name evidence="3" type="ORF">OLC1_LOCUS16934</name>
</gene>
<keyword evidence="4" id="KW-1185">Reference proteome</keyword>